<dbReference type="EMBL" id="AWVH01000005">
    <property type="protein sequence ID" value="ERJ94308.1"/>
    <property type="molecule type" value="Genomic_DNA"/>
</dbReference>
<keyword evidence="6 7" id="KW-0472">Membrane</keyword>
<dbReference type="Pfam" id="PF07690">
    <property type="entry name" value="MFS_1"/>
    <property type="match status" value="1"/>
</dbReference>
<sequence length="403" mass="42739">MKLKLHILDYASFAALLVYSASATITPVCLLTMSKELNFTLSAGGGIEASRSMLILLSLFFGGFAAAKIGKVRSLCAGLFGLAAGYAVYAYAPSYPAVLCASIIVGASCGIIEGLLNPLVQELHKDDAGRYLNISNAFWSVGVLSTVIVSGELLTLGISWRLIMAVLSCCSLAVGIFFAALKKTEQKPKGLKTSSVIRQYADCLSSKRFWVFCFMMVLAGGSEGAFTFWSASYIQVHFNALPRMGGAGTACFAAGMMCMRLASGFLAGQNKLRRLIFFSAVGGALLACAVPFVTSAYVFFPLLFLAGVSIACFWPSIQAYAVIRITHLDSTAAFILMSCAGIPGFGLISFIMGIIGDKAGLNKSFFLVPALLALLALTVLIERGGYPFFKQRKAAAGKNGKKT</sequence>
<organism evidence="9 10">
    <name type="scientific">Treponema lecithinolyticum ATCC 700332</name>
    <dbReference type="NCBI Taxonomy" id="1321815"/>
    <lineage>
        <taxon>Bacteria</taxon>
        <taxon>Pseudomonadati</taxon>
        <taxon>Spirochaetota</taxon>
        <taxon>Spirochaetia</taxon>
        <taxon>Spirochaetales</taxon>
        <taxon>Treponemataceae</taxon>
        <taxon>Treponema</taxon>
    </lineage>
</organism>
<dbReference type="PROSITE" id="PS50850">
    <property type="entry name" value="MFS"/>
    <property type="match status" value="1"/>
</dbReference>
<evidence type="ECO:0000313" key="9">
    <source>
        <dbReference type="EMBL" id="ERJ94308.1"/>
    </source>
</evidence>
<feature type="transmembrane region" description="Helical" evidence="7">
    <location>
        <begin position="275"/>
        <end position="293"/>
    </location>
</feature>
<protein>
    <submittedName>
        <fullName evidence="9">Transporter, major facilitator family protein</fullName>
    </submittedName>
</protein>
<evidence type="ECO:0000313" key="10">
    <source>
        <dbReference type="Proteomes" id="UP000016649"/>
    </source>
</evidence>
<reference evidence="9 10" key="1">
    <citation type="submission" date="2013-08" db="EMBL/GenBank/DDBJ databases">
        <authorList>
            <person name="Weinstock G."/>
            <person name="Sodergren E."/>
            <person name="Wylie T."/>
            <person name="Fulton L."/>
            <person name="Fulton R."/>
            <person name="Fronick C."/>
            <person name="O'Laughlin M."/>
            <person name="Godfrey J."/>
            <person name="Miner T."/>
            <person name="Herter B."/>
            <person name="Appelbaum E."/>
            <person name="Cordes M."/>
            <person name="Lek S."/>
            <person name="Wollam A."/>
            <person name="Pepin K.H."/>
            <person name="Palsikar V.B."/>
            <person name="Mitreva M."/>
            <person name="Wilson R.K."/>
        </authorList>
    </citation>
    <scope>NUCLEOTIDE SEQUENCE [LARGE SCALE GENOMIC DNA]</scope>
    <source>
        <strain evidence="9 10">ATCC 700332</strain>
    </source>
</reference>
<proteinExistence type="inferred from homology"/>
<keyword evidence="10" id="KW-1185">Reference proteome</keyword>
<feature type="transmembrane region" description="Helical" evidence="7">
    <location>
        <begin position="244"/>
        <end position="263"/>
    </location>
</feature>
<feature type="domain" description="Major facilitator superfamily (MFS) profile" evidence="8">
    <location>
        <begin position="7"/>
        <end position="387"/>
    </location>
</feature>
<feature type="transmembrane region" description="Helical" evidence="7">
    <location>
        <begin position="361"/>
        <end position="381"/>
    </location>
</feature>
<evidence type="ECO:0000259" key="8">
    <source>
        <dbReference type="PROSITE" id="PS50850"/>
    </source>
</evidence>
<evidence type="ECO:0000256" key="5">
    <source>
        <dbReference type="ARBA" id="ARBA00022989"/>
    </source>
</evidence>
<comment type="subcellular location">
    <subcellularLocation>
        <location evidence="1">Endomembrane system</location>
        <topology evidence="1">Multi-pass membrane protein</topology>
    </subcellularLocation>
</comment>
<dbReference type="InterPro" id="IPR011701">
    <property type="entry name" value="MFS"/>
</dbReference>
<feature type="transmembrane region" description="Helical" evidence="7">
    <location>
        <begin position="299"/>
        <end position="322"/>
    </location>
</feature>
<keyword evidence="5 7" id="KW-1133">Transmembrane helix</keyword>
<dbReference type="InterPro" id="IPR020846">
    <property type="entry name" value="MFS_dom"/>
</dbReference>
<dbReference type="InterPro" id="IPR036259">
    <property type="entry name" value="MFS_trans_sf"/>
</dbReference>
<evidence type="ECO:0000256" key="2">
    <source>
        <dbReference type="ARBA" id="ARBA00008335"/>
    </source>
</evidence>
<gene>
    <name evidence="9" type="ORF">HMPREF9193_00280</name>
</gene>
<comment type="caution">
    <text evidence="9">The sequence shown here is derived from an EMBL/GenBank/DDBJ whole genome shotgun (WGS) entry which is preliminary data.</text>
</comment>
<name>A0ABN0P1G3_TRELE</name>
<evidence type="ECO:0000256" key="1">
    <source>
        <dbReference type="ARBA" id="ARBA00004127"/>
    </source>
</evidence>
<feature type="transmembrane region" description="Helical" evidence="7">
    <location>
        <begin position="39"/>
        <end position="60"/>
    </location>
</feature>
<evidence type="ECO:0000256" key="4">
    <source>
        <dbReference type="ARBA" id="ARBA00022692"/>
    </source>
</evidence>
<keyword evidence="3" id="KW-0813">Transport</keyword>
<dbReference type="SUPFAM" id="SSF103473">
    <property type="entry name" value="MFS general substrate transporter"/>
    <property type="match status" value="1"/>
</dbReference>
<feature type="transmembrane region" description="Helical" evidence="7">
    <location>
        <begin position="95"/>
        <end position="116"/>
    </location>
</feature>
<feature type="transmembrane region" description="Helical" evidence="7">
    <location>
        <begin position="7"/>
        <end position="33"/>
    </location>
</feature>
<evidence type="ECO:0000256" key="3">
    <source>
        <dbReference type="ARBA" id="ARBA00022448"/>
    </source>
</evidence>
<evidence type="ECO:0000256" key="6">
    <source>
        <dbReference type="ARBA" id="ARBA00023136"/>
    </source>
</evidence>
<evidence type="ECO:0000256" key="7">
    <source>
        <dbReference type="SAM" id="Phobius"/>
    </source>
</evidence>
<dbReference type="PANTHER" id="PTHR23514:SF3">
    <property type="entry name" value="BYPASS OF STOP CODON PROTEIN 6"/>
    <property type="match status" value="1"/>
</dbReference>
<dbReference type="Proteomes" id="UP000016649">
    <property type="component" value="Unassembled WGS sequence"/>
</dbReference>
<feature type="transmembrane region" description="Helical" evidence="7">
    <location>
        <begin position="162"/>
        <end position="181"/>
    </location>
</feature>
<dbReference type="PANTHER" id="PTHR23514">
    <property type="entry name" value="BYPASS OF STOP CODON PROTEIN 6"/>
    <property type="match status" value="1"/>
</dbReference>
<dbReference type="RefSeq" id="WP_021686681.1">
    <property type="nucleotide sequence ID" value="NZ_KI260561.1"/>
</dbReference>
<accession>A0ABN0P1G3</accession>
<feature type="transmembrane region" description="Helical" evidence="7">
    <location>
        <begin position="209"/>
        <end position="232"/>
    </location>
</feature>
<dbReference type="Gene3D" id="1.20.1250.20">
    <property type="entry name" value="MFS general substrate transporter like domains"/>
    <property type="match status" value="1"/>
</dbReference>
<dbReference type="InterPro" id="IPR051788">
    <property type="entry name" value="MFS_Transporter"/>
</dbReference>
<keyword evidence="4 7" id="KW-0812">Transmembrane</keyword>
<feature type="transmembrane region" description="Helical" evidence="7">
    <location>
        <begin position="72"/>
        <end position="89"/>
    </location>
</feature>
<feature type="transmembrane region" description="Helical" evidence="7">
    <location>
        <begin position="137"/>
        <end position="156"/>
    </location>
</feature>
<feature type="transmembrane region" description="Helical" evidence="7">
    <location>
        <begin position="334"/>
        <end position="355"/>
    </location>
</feature>
<comment type="similarity">
    <text evidence="2">Belongs to the major facilitator superfamily.</text>
</comment>